<evidence type="ECO:0000313" key="2">
    <source>
        <dbReference type="EMBL" id="OGK42675.1"/>
    </source>
</evidence>
<comment type="caution">
    <text evidence="2">The sequence shown here is derived from an EMBL/GenBank/DDBJ whole genome shotgun (WGS) entry which is preliminary data.</text>
</comment>
<dbReference type="EMBL" id="MGAF01000005">
    <property type="protein sequence ID" value="OGK42675.1"/>
    <property type="molecule type" value="Genomic_DNA"/>
</dbReference>
<sequence>MADKFQTHPKPDNLSNKPLWDILLGSVAIGLGTISIILQQNGLLPEAQNLRGMLTDPSWQLFAVAAFSFTVGVVKDIKRRKN</sequence>
<protein>
    <submittedName>
        <fullName evidence="2">Uncharacterized protein</fullName>
    </submittedName>
</protein>
<dbReference type="AlphaFoldDB" id="A0A1F7IH74"/>
<proteinExistence type="predicted"/>
<keyword evidence="1" id="KW-1133">Transmembrane helix</keyword>
<evidence type="ECO:0000256" key="1">
    <source>
        <dbReference type="SAM" id="Phobius"/>
    </source>
</evidence>
<gene>
    <name evidence="2" type="ORF">A3A74_00005</name>
</gene>
<accession>A0A1F7IH74</accession>
<keyword evidence="1" id="KW-0812">Transmembrane</keyword>
<feature type="transmembrane region" description="Helical" evidence="1">
    <location>
        <begin position="58"/>
        <end position="77"/>
    </location>
</feature>
<reference evidence="2 3" key="1">
    <citation type="journal article" date="2016" name="Nat. Commun.">
        <title>Thousands of microbial genomes shed light on interconnected biogeochemical processes in an aquifer system.</title>
        <authorList>
            <person name="Anantharaman K."/>
            <person name="Brown C.T."/>
            <person name="Hug L.A."/>
            <person name="Sharon I."/>
            <person name="Castelle C.J."/>
            <person name="Probst A.J."/>
            <person name="Thomas B.C."/>
            <person name="Singh A."/>
            <person name="Wilkins M.J."/>
            <person name="Karaoz U."/>
            <person name="Brodie E.L."/>
            <person name="Williams K.H."/>
            <person name="Hubbard S.S."/>
            <person name="Banfield J.F."/>
        </authorList>
    </citation>
    <scope>NUCLEOTIDE SEQUENCE [LARGE SCALE GENOMIC DNA]</scope>
</reference>
<keyword evidence="1" id="KW-0472">Membrane</keyword>
<dbReference type="Proteomes" id="UP000179270">
    <property type="component" value="Unassembled WGS sequence"/>
</dbReference>
<evidence type="ECO:0000313" key="3">
    <source>
        <dbReference type="Proteomes" id="UP000179270"/>
    </source>
</evidence>
<organism evidence="2 3">
    <name type="scientific">Candidatus Roizmanbacteria bacterium RIFCSPLOWO2_01_FULL_35_13</name>
    <dbReference type="NCBI Taxonomy" id="1802055"/>
    <lineage>
        <taxon>Bacteria</taxon>
        <taxon>Candidatus Roizmaniibacteriota</taxon>
    </lineage>
</organism>
<feature type="transmembrane region" description="Helical" evidence="1">
    <location>
        <begin position="20"/>
        <end position="38"/>
    </location>
</feature>
<name>A0A1F7IH74_9BACT</name>